<dbReference type="HOGENOM" id="CLU_2519789_0_0_2"/>
<name>Q8PZE0_METMA</name>
<evidence type="ECO:0000313" key="1">
    <source>
        <dbReference type="EMBL" id="AAM30250.1"/>
    </source>
</evidence>
<organism evidence="1 2">
    <name type="scientific">Methanosarcina mazei (strain ATCC BAA-159 / DSM 3647 / Goe1 / Go1 / JCM 11833 / OCM 88)</name>
    <name type="common">Methanosarcina frisia</name>
    <dbReference type="NCBI Taxonomy" id="192952"/>
    <lineage>
        <taxon>Archaea</taxon>
        <taxon>Methanobacteriati</taxon>
        <taxon>Methanobacteriota</taxon>
        <taxon>Stenosarchaea group</taxon>
        <taxon>Methanomicrobia</taxon>
        <taxon>Methanosarcinales</taxon>
        <taxon>Methanosarcinaceae</taxon>
        <taxon>Methanosarcina</taxon>
    </lineage>
</organism>
<reference evidence="1 2" key="1">
    <citation type="journal article" date="2002" name="J. Mol. Microbiol. Biotechnol.">
        <title>The genome of Methanosarcina mazei: evidence for lateral gene transfer between Bacteria and Archaea.</title>
        <authorList>
            <person name="Deppenmeier U."/>
            <person name="Johann A."/>
            <person name="Hartsch T."/>
            <person name="Merkl R."/>
            <person name="Schmitz R.A."/>
            <person name="Martinez-Arias R."/>
            <person name="Henne A."/>
            <person name="Wiezer A."/>
            <person name="Baumer S."/>
            <person name="Jacobi C."/>
            <person name="Bruggemann H."/>
            <person name="Lienard T."/>
            <person name="Christmann A."/>
            <person name="Bomeke M."/>
            <person name="Steckel S."/>
            <person name="Bhattacharyya A."/>
            <person name="Lykidis A."/>
            <person name="Overbeek R."/>
            <person name="Klenk H.P."/>
            <person name="Gunsalus R.P."/>
            <person name="Fritz H.J."/>
            <person name="Gottschalk G."/>
        </authorList>
    </citation>
    <scope>NUCLEOTIDE SEQUENCE [LARGE SCALE GENOMIC DNA]</scope>
    <source>
        <strain evidence="2">ATCC BAA-159 / DSM 3647 / Goe1 / Go1 / JCM 11833 / OCM 88</strain>
    </source>
</reference>
<dbReference type="KEGG" id="mma:MM_0554"/>
<evidence type="ECO:0000313" key="2">
    <source>
        <dbReference type="Proteomes" id="UP000000595"/>
    </source>
</evidence>
<accession>Q8PZE0</accession>
<proteinExistence type="predicted"/>
<sequence length="84" mass="9952">MISDLYSRARSIKTRIETPPLPDYQQKGFIREQDPLKQGLKQKITLSLKLRNWDSRARSIKTRIETIVLWFHEGGHYLFASKIH</sequence>
<dbReference type="Proteomes" id="UP000000595">
    <property type="component" value="Chromosome"/>
</dbReference>
<protein>
    <submittedName>
        <fullName evidence="1">Conserved protein</fullName>
    </submittedName>
</protein>
<dbReference type="AlphaFoldDB" id="Q8PZE0"/>
<gene>
    <name evidence="1" type="ordered locus">MM_0554</name>
</gene>
<dbReference type="EMBL" id="AE008384">
    <property type="protein sequence ID" value="AAM30250.1"/>
    <property type="molecule type" value="Genomic_DNA"/>
</dbReference>